<dbReference type="PROSITE" id="PS51718">
    <property type="entry name" value="G_DYNAMIN_2"/>
    <property type="match status" value="1"/>
</dbReference>
<dbReference type="GO" id="GO:0048312">
    <property type="term" value="P:intracellular distribution of mitochondria"/>
    <property type="evidence" value="ECO:0007669"/>
    <property type="project" value="TreeGrafter"/>
</dbReference>
<dbReference type="GO" id="GO:0000266">
    <property type="term" value="P:mitochondrial fission"/>
    <property type="evidence" value="ECO:0007669"/>
    <property type="project" value="TreeGrafter"/>
</dbReference>
<feature type="domain" description="Dynamin-type G" evidence="4">
    <location>
        <begin position="29"/>
        <end position="313"/>
    </location>
</feature>
<evidence type="ECO:0000313" key="5">
    <source>
        <dbReference type="EMBL" id="QLI71104.1"/>
    </source>
</evidence>
<dbReference type="OrthoDB" id="415706at2759"/>
<feature type="domain" description="GED" evidence="3">
    <location>
        <begin position="596"/>
        <end position="687"/>
    </location>
</feature>
<dbReference type="KEGG" id="mbrn:90968012"/>
<dbReference type="InterPro" id="IPR020850">
    <property type="entry name" value="GED_dom"/>
</dbReference>
<evidence type="ECO:0000259" key="4">
    <source>
        <dbReference type="PROSITE" id="PS51718"/>
    </source>
</evidence>
<dbReference type="GO" id="GO:0016559">
    <property type="term" value="P:peroxisome fission"/>
    <property type="evidence" value="ECO:0007669"/>
    <property type="project" value="TreeGrafter"/>
</dbReference>
<dbReference type="SUPFAM" id="SSF52540">
    <property type="entry name" value="P-loop containing nucleoside triphosphate hydrolases"/>
    <property type="match status" value="1"/>
</dbReference>
<reference evidence="5 6" key="1">
    <citation type="submission" date="2020-07" db="EMBL/GenBank/DDBJ databases">
        <title>Telomere length de novo assembly of all 7 chromosomes of the fungus, Metarhizium brunneum, using a novel assembly pipeline.</title>
        <authorList>
            <person name="Saud z."/>
            <person name="Kortsinoglou A."/>
            <person name="Kouvelis V.N."/>
            <person name="Butt T.M."/>
        </authorList>
    </citation>
    <scope>NUCLEOTIDE SEQUENCE [LARGE SCALE GENOMIC DNA]</scope>
    <source>
        <strain evidence="5 6">4556</strain>
    </source>
</reference>
<organism evidence="5 6">
    <name type="scientific">Metarhizium brunneum</name>
    <dbReference type="NCBI Taxonomy" id="500148"/>
    <lineage>
        <taxon>Eukaryota</taxon>
        <taxon>Fungi</taxon>
        <taxon>Dikarya</taxon>
        <taxon>Ascomycota</taxon>
        <taxon>Pezizomycotina</taxon>
        <taxon>Sordariomycetes</taxon>
        <taxon>Hypocreomycetidae</taxon>
        <taxon>Hypocreales</taxon>
        <taxon>Clavicipitaceae</taxon>
        <taxon>Metarhizium</taxon>
    </lineage>
</organism>
<dbReference type="GO" id="GO:0006897">
    <property type="term" value="P:endocytosis"/>
    <property type="evidence" value="ECO:0007669"/>
    <property type="project" value="TreeGrafter"/>
</dbReference>
<evidence type="ECO:0000259" key="3">
    <source>
        <dbReference type="PROSITE" id="PS51388"/>
    </source>
</evidence>
<dbReference type="Proteomes" id="UP000510686">
    <property type="component" value="Chromosome 4"/>
</dbReference>
<dbReference type="FunFam" id="3.40.50.300:FF:001425">
    <property type="entry name" value="Dynamin GTPase, putative"/>
    <property type="match status" value="1"/>
</dbReference>
<dbReference type="PANTHER" id="PTHR11566:SF149">
    <property type="entry name" value="GTPASE, PUTATIVE (AFU_ORTHOLOGUE AFUA_6G11890)-RELATED"/>
    <property type="match status" value="1"/>
</dbReference>
<dbReference type="PRINTS" id="PR00195">
    <property type="entry name" value="DYNAMIN"/>
</dbReference>
<dbReference type="Pfam" id="PF01031">
    <property type="entry name" value="Dynamin_M"/>
    <property type="match status" value="1"/>
</dbReference>
<sequence length="813" mass="91703">MRTIALQSPEHRNLLDVIDKLRSRGLGKYVDLPEIVVCGDQSAGKSSVLEAISGMTFPTKDNLCTRFPTELILRRHAQNAVKISINPDPERSAEEKAQLRGFSVDTQSSEPDIGTIVEKAKEAMNLSETRKFSTDVLRIELCGPVQPHLTMVDLPGLFRAGNRDQSAEDALIVSKMVRDYVKRPRSIILAVVSAKSDFALQEITEMARELDPHGLRTLGLITKPDTLDSGSDSEAAYIRLAQNQDVFFRLGWHVLKNRDFKMRHASSNERDEAEEAFFSAWPWAALDNKYLGVQSLRPKLSNVLKDQILQHLPSFVQDIDIEITNCRNHLNRLGTARTTPAEQRRYLFQVSRDFTAIMRAAVDGEYNNVFFGSAKTDEGYRKRLRARVQETLTLFAQTVRQRGQNKIIVDSEDEAKLSGRQITRSSYMGEVKDLMRRNRGRELPGTFNPLIIGELFIEQCQPWDGIVADVKSDVLRIVYEVAKTIAEHVAVEETAEGILQVINKAIDSLSDDLDSEFQKLLLPHRTVHPITYNHYLTDTVQKIQEDRRRHKLREGFRMLLGDDEISPVVQNVYMNPSALIAQLEDHTEVDMESYACSLAIDYAEAYYKLASKRLIDDISVLAVECRLISRLPFIFQSDAVFGLDDEETLCLAAESEYSASERRRIQEKLAVLEGSKAELRRHNVHHSPACPSGGSYEDTITEDSTQNLGELEVEDIDSGKMAADQTQDGQVETETHVDSLQNDVPPESYHPDDTGYVFSAQDTVDNLSNTCTPVKKKKKKSKKERVVDDRQCAQRLDLGDVAHQSSHLLGDID</sequence>
<dbReference type="GO" id="GO:0008017">
    <property type="term" value="F:microtubule binding"/>
    <property type="evidence" value="ECO:0007669"/>
    <property type="project" value="TreeGrafter"/>
</dbReference>
<dbReference type="RefSeq" id="XP_065987172.1">
    <property type="nucleotide sequence ID" value="XM_066131114.1"/>
</dbReference>
<dbReference type="InterPro" id="IPR000375">
    <property type="entry name" value="Dynamin_stalk"/>
</dbReference>
<dbReference type="CDD" id="cd08771">
    <property type="entry name" value="DLP_1"/>
    <property type="match status" value="1"/>
</dbReference>
<keyword evidence="1" id="KW-0547">Nucleotide-binding</keyword>
<dbReference type="AlphaFoldDB" id="A0A7D5Z146"/>
<keyword evidence="2" id="KW-0342">GTP-binding</keyword>
<dbReference type="PANTHER" id="PTHR11566">
    <property type="entry name" value="DYNAMIN"/>
    <property type="match status" value="1"/>
</dbReference>
<dbReference type="GO" id="GO:0016020">
    <property type="term" value="C:membrane"/>
    <property type="evidence" value="ECO:0007669"/>
    <property type="project" value="TreeGrafter"/>
</dbReference>
<dbReference type="GO" id="GO:0005739">
    <property type="term" value="C:mitochondrion"/>
    <property type="evidence" value="ECO:0007669"/>
    <property type="project" value="TreeGrafter"/>
</dbReference>
<evidence type="ECO:0000313" key="6">
    <source>
        <dbReference type="Proteomes" id="UP000510686"/>
    </source>
</evidence>
<protein>
    <submittedName>
        <fullName evidence="5">Interferon-induced GTP-binding protein Mx1</fullName>
    </submittedName>
</protein>
<accession>A0A7D5Z146</accession>
<dbReference type="InterPro" id="IPR001401">
    <property type="entry name" value="Dynamin_GTPase"/>
</dbReference>
<dbReference type="InterPro" id="IPR030381">
    <property type="entry name" value="G_DYNAMIN_dom"/>
</dbReference>
<gene>
    <name evidence="5" type="primary">mx1_0</name>
    <name evidence="5" type="ORF">G6M90_00g079220</name>
</gene>
<dbReference type="PROSITE" id="PS51388">
    <property type="entry name" value="GED"/>
    <property type="match status" value="1"/>
</dbReference>
<dbReference type="GO" id="GO:0003924">
    <property type="term" value="F:GTPase activity"/>
    <property type="evidence" value="ECO:0007669"/>
    <property type="project" value="InterPro"/>
</dbReference>
<dbReference type="InterPro" id="IPR045063">
    <property type="entry name" value="Dynamin_N"/>
</dbReference>
<dbReference type="Pfam" id="PF00350">
    <property type="entry name" value="Dynamin_N"/>
    <property type="match status" value="1"/>
</dbReference>
<dbReference type="InterPro" id="IPR027417">
    <property type="entry name" value="P-loop_NTPase"/>
</dbReference>
<evidence type="ECO:0000256" key="1">
    <source>
        <dbReference type="ARBA" id="ARBA00022741"/>
    </source>
</evidence>
<dbReference type="SMART" id="SM00053">
    <property type="entry name" value="DYNc"/>
    <property type="match status" value="1"/>
</dbReference>
<dbReference type="EMBL" id="CP058935">
    <property type="protein sequence ID" value="QLI71104.1"/>
    <property type="molecule type" value="Genomic_DNA"/>
</dbReference>
<dbReference type="GO" id="GO:0005874">
    <property type="term" value="C:microtubule"/>
    <property type="evidence" value="ECO:0007669"/>
    <property type="project" value="TreeGrafter"/>
</dbReference>
<proteinExistence type="predicted"/>
<evidence type="ECO:0000256" key="2">
    <source>
        <dbReference type="ARBA" id="ARBA00023134"/>
    </source>
</evidence>
<dbReference type="GeneID" id="90968012"/>
<dbReference type="GO" id="GO:0005525">
    <property type="term" value="F:GTP binding"/>
    <property type="evidence" value="ECO:0007669"/>
    <property type="project" value="InterPro"/>
</dbReference>
<dbReference type="Gene3D" id="3.40.50.300">
    <property type="entry name" value="P-loop containing nucleotide triphosphate hydrolases"/>
    <property type="match status" value="1"/>
</dbReference>
<name>A0A7D5Z146_9HYPO</name>
<dbReference type="InterPro" id="IPR022812">
    <property type="entry name" value="Dynamin"/>
</dbReference>
<keyword evidence="6" id="KW-1185">Reference proteome</keyword>